<evidence type="ECO:0000256" key="2">
    <source>
        <dbReference type="SAM" id="MobiDB-lite"/>
    </source>
</evidence>
<dbReference type="Proteomes" id="UP000694865">
    <property type="component" value="Unplaced"/>
</dbReference>
<proteinExistence type="inferred from homology"/>
<protein>
    <submittedName>
        <fullName evidence="4">UPF0711 protein C18orf21 homolog</fullName>
    </submittedName>
</protein>
<dbReference type="Pfam" id="PF15719">
    <property type="entry name" value="Rmp24-like"/>
    <property type="match status" value="1"/>
</dbReference>
<organism evidence="3 4">
    <name type="scientific">Saccoglossus kowalevskii</name>
    <name type="common">Acorn worm</name>
    <dbReference type="NCBI Taxonomy" id="10224"/>
    <lineage>
        <taxon>Eukaryota</taxon>
        <taxon>Metazoa</taxon>
        <taxon>Hemichordata</taxon>
        <taxon>Enteropneusta</taxon>
        <taxon>Harrimaniidae</taxon>
        <taxon>Saccoglossus</taxon>
    </lineage>
</organism>
<dbReference type="RefSeq" id="XP_006812582.1">
    <property type="nucleotide sequence ID" value="XM_006812519.1"/>
</dbReference>
<evidence type="ECO:0000313" key="3">
    <source>
        <dbReference type="Proteomes" id="UP000694865"/>
    </source>
</evidence>
<evidence type="ECO:0000313" key="4">
    <source>
        <dbReference type="RefSeq" id="XP_006812582.1"/>
    </source>
</evidence>
<feature type="compositionally biased region" description="Basic residues" evidence="2">
    <location>
        <begin position="134"/>
        <end position="143"/>
    </location>
</feature>
<evidence type="ECO:0000256" key="1">
    <source>
        <dbReference type="ARBA" id="ARBA00006160"/>
    </source>
</evidence>
<dbReference type="InterPro" id="IPR029779">
    <property type="entry name" value="Rmp24-like"/>
</dbReference>
<feature type="compositionally biased region" description="Low complexity" evidence="2">
    <location>
        <begin position="116"/>
        <end position="133"/>
    </location>
</feature>
<sequence length="170" mass="19814">MSLCPWCRALYSPDDHTFRLTSKRRKSRDIVQLEKKLRLGRHLQKLERKRYQKFYKESNCLILSCKRCKKSTKFKMPTPMRKETKSFMSTPVQDRVQAQHSSISPIGSLSWNTTPNNRSSSSFGNTSTPSSSTKKLKQRQKHSKLQEMLRTANHQQSFLNSPLTEFLSSV</sequence>
<keyword evidence="3" id="KW-1185">Reference proteome</keyword>
<gene>
    <name evidence="4" type="primary">LOC102800493</name>
</gene>
<comment type="similarity">
    <text evidence="1">Belongs to the UPF0711 family.</text>
</comment>
<feature type="region of interest" description="Disordered" evidence="2">
    <location>
        <begin position="81"/>
        <end position="144"/>
    </location>
</feature>
<dbReference type="PANTHER" id="PTHR31402:SF2">
    <property type="entry name" value="UPF0711 PROTEIN C18ORF21"/>
    <property type="match status" value="1"/>
</dbReference>
<reference evidence="4" key="1">
    <citation type="submission" date="2025-08" db="UniProtKB">
        <authorList>
            <consortium name="RefSeq"/>
        </authorList>
    </citation>
    <scope>IDENTIFICATION</scope>
    <source>
        <tissue evidence="4">Testes</tissue>
    </source>
</reference>
<name>A0ABM0LXU1_SACKO</name>
<dbReference type="PANTHER" id="PTHR31402">
    <property type="entry name" value="UPF0711 PROTEIN C18ORF21"/>
    <property type="match status" value="1"/>
</dbReference>
<feature type="compositionally biased region" description="Polar residues" evidence="2">
    <location>
        <begin position="86"/>
        <end position="115"/>
    </location>
</feature>
<accession>A0ABM0LXU1</accession>
<dbReference type="GeneID" id="102800493"/>